<feature type="transmembrane region" description="Helical" evidence="7">
    <location>
        <begin position="49"/>
        <end position="67"/>
    </location>
</feature>
<feature type="transmembrane region" description="Helical" evidence="7">
    <location>
        <begin position="88"/>
        <end position="106"/>
    </location>
</feature>
<comment type="similarity">
    <text evidence="2">Belongs to the UPF0324 family.</text>
</comment>
<dbReference type="eggNOG" id="COG2855">
    <property type="taxonomic scope" value="Bacteria"/>
</dbReference>
<comment type="subcellular location">
    <subcellularLocation>
        <location evidence="1">Cell membrane</location>
        <topology evidence="1">Multi-pass membrane protein</topology>
    </subcellularLocation>
</comment>
<feature type="transmembrane region" description="Helical" evidence="7">
    <location>
        <begin position="268"/>
        <end position="293"/>
    </location>
</feature>
<dbReference type="EMBL" id="CP002786">
    <property type="protein sequence ID" value="AEF42087.1"/>
    <property type="molecule type" value="Genomic_DNA"/>
</dbReference>
<dbReference type="PANTHER" id="PTHR30106">
    <property type="entry name" value="INNER MEMBRANE PROTEIN YEIH-RELATED"/>
    <property type="match status" value="1"/>
</dbReference>
<organism evidence="8 9">
    <name type="scientific">Hoyosella subflava (strain DSM 45089 / JCM 17490 / NBRC 109087 / DQS3-9A1)</name>
    <name type="common">Amycolicicoccus subflavus</name>
    <dbReference type="NCBI Taxonomy" id="443218"/>
    <lineage>
        <taxon>Bacteria</taxon>
        <taxon>Bacillati</taxon>
        <taxon>Actinomycetota</taxon>
        <taxon>Actinomycetes</taxon>
        <taxon>Mycobacteriales</taxon>
        <taxon>Hoyosellaceae</taxon>
        <taxon>Hoyosella</taxon>
    </lineage>
</organism>
<feature type="transmembrane region" description="Helical" evidence="7">
    <location>
        <begin position="112"/>
        <end position="131"/>
    </location>
</feature>
<dbReference type="Proteomes" id="UP000009235">
    <property type="component" value="Chromosome"/>
</dbReference>
<evidence type="ECO:0000256" key="4">
    <source>
        <dbReference type="ARBA" id="ARBA00022692"/>
    </source>
</evidence>
<keyword evidence="6 7" id="KW-0472">Membrane</keyword>
<evidence type="ECO:0008006" key="10">
    <source>
        <dbReference type="Google" id="ProtNLM"/>
    </source>
</evidence>
<proteinExistence type="inferred from homology"/>
<feature type="transmembrane region" description="Helical" evidence="7">
    <location>
        <begin position="204"/>
        <end position="225"/>
    </location>
</feature>
<dbReference type="AlphaFoldDB" id="F6ES83"/>
<keyword evidence="9" id="KW-1185">Reference proteome</keyword>
<evidence type="ECO:0000256" key="5">
    <source>
        <dbReference type="ARBA" id="ARBA00022989"/>
    </source>
</evidence>
<feature type="transmembrane region" description="Helical" evidence="7">
    <location>
        <begin position="330"/>
        <end position="355"/>
    </location>
</feature>
<evidence type="ECO:0000256" key="6">
    <source>
        <dbReference type="ARBA" id="ARBA00023136"/>
    </source>
</evidence>
<protein>
    <recommendedName>
        <fullName evidence="10">Sulfate exporter family transporter</fullName>
    </recommendedName>
</protein>
<evidence type="ECO:0000256" key="7">
    <source>
        <dbReference type="SAM" id="Phobius"/>
    </source>
</evidence>
<feature type="transmembrane region" description="Helical" evidence="7">
    <location>
        <begin position="143"/>
        <end position="165"/>
    </location>
</feature>
<feature type="transmembrane region" description="Helical" evidence="7">
    <location>
        <begin position="237"/>
        <end position="256"/>
    </location>
</feature>
<dbReference type="GO" id="GO:0005886">
    <property type="term" value="C:plasma membrane"/>
    <property type="evidence" value="ECO:0007669"/>
    <property type="project" value="UniProtKB-SubCell"/>
</dbReference>
<dbReference type="PANTHER" id="PTHR30106:SF1">
    <property type="entry name" value="UPF0324 MEMBRANE PROTEIN FN0533"/>
    <property type="match status" value="1"/>
</dbReference>
<sequence>MHHVRTGPPAMDSPQKVSRRSRLLRTLPGLGFALLLAAAATALGTAVPVFGAPVCGILLGVLAGVLLRRWCYPFHAAAGSGARVASTYLLQAGIVILGVGLPFTSLVDIGAAIAPIMLATFAVTLSGALLLGRLMKLDPELRILIGAGTAICGASAIAAIAAVLHPAKDRIAIALGTVLTFSVTGALIFPVLGSLAGLSDEMFGIWAGTAINDTSTVVAAAYAFGAAAGTYAVVVKLARSLLIVPLCLAVQAWVAVRSHRRGTPVKGVLRSVPIFVFLFVGATFLPAAGILPAAAQEGAGLASTFLVTAALAAIGVLLRPAQLTAAGVRPLAFGGLLGILAGGVSLALLTFWPALTVPG</sequence>
<dbReference type="STRING" id="443218.AS9A_3649"/>
<dbReference type="KEGG" id="asd:AS9A_3649"/>
<dbReference type="HOGENOM" id="CLU_033541_2_1_11"/>
<evidence type="ECO:0000313" key="9">
    <source>
        <dbReference type="Proteomes" id="UP000009235"/>
    </source>
</evidence>
<gene>
    <name evidence="8" type="ordered locus">AS9A_3649</name>
</gene>
<dbReference type="Pfam" id="PF03601">
    <property type="entry name" value="Cons_hypoth698"/>
    <property type="match status" value="1"/>
</dbReference>
<feature type="transmembrane region" description="Helical" evidence="7">
    <location>
        <begin position="171"/>
        <end position="192"/>
    </location>
</feature>
<keyword evidence="3" id="KW-1003">Cell membrane</keyword>
<dbReference type="InterPro" id="IPR018383">
    <property type="entry name" value="UPF0324_pro"/>
</dbReference>
<name>F6ES83_HOYSD</name>
<keyword evidence="4 7" id="KW-0812">Transmembrane</keyword>
<keyword evidence="5 7" id="KW-1133">Transmembrane helix</keyword>
<reference evidence="8 9" key="1">
    <citation type="journal article" date="2011" name="J. Bacteriol.">
        <title>Complete genome sequence of Amycolicicoccus subflavus DQS3-9A1T, an actinomycete isolated from crude oil-polluted soil.</title>
        <authorList>
            <person name="Cai M."/>
            <person name="Chen W.M."/>
            <person name="Nie Y."/>
            <person name="Chi C.Q."/>
            <person name="Wang Y.N."/>
            <person name="Tang Y.Q."/>
            <person name="Li G.Y."/>
            <person name="Wu X.L."/>
        </authorList>
    </citation>
    <scope>NUCLEOTIDE SEQUENCE [LARGE SCALE GENOMIC DNA]</scope>
    <source>
        <strain evidence="9">DSM 45089 / DQS3-9A1</strain>
    </source>
</reference>
<evidence type="ECO:0000313" key="8">
    <source>
        <dbReference type="EMBL" id="AEF42087.1"/>
    </source>
</evidence>
<evidence type="ECO:0000256" key="1">
    <source>
        <dbReference type="ARBA" id="ARBA00004651"/>
    </source>
</evidence>
<evidence type="ECO:0000256" key="2">
    <source>
        <dbReference type="ARBA" id="ARBA00007977"/>
    </source>
</evidence>
<accession>F6ES83</accession>
<evidence type="ECO:0000256" key="3">
    <source>
        <dbReference type="ARBA" id="ARBA00022475"/>
    </source>
</evidence>
<feature type="transmembrane region" description="Helical" evidence="7">
    <location>
        <begin position="23"/>
        <end position="43"/>
    </location>
</feature>
<feature type="transmembrane region" description="Helical" evidence="7">
    <location>
        <begin position="299"/>
        <end position="318"/>
    </location>
</feature>